<keyword evidence="3" id="KW-0547">Nucleotide-binding</keyword>
<evidence type="ECO:0000256" key="9">
    <source>
        <dbReference type="ARBA" id="ARBA00082133"/>
    </source>
</evidence>
<dbReference type="CDD" id="cd23805">
    <property type="entry name" value="UBCc_UBE2T"/>
    <property type="match status" value="1"/>
</dbReference>
<dbReference type="Proteomes" id="UP001152799">
    <property type="component" value="Chromosome 2"/>
</dbReference>
<evidence type="ECO:0000256" key="1">
    <source>
        <dbReference type="ARBA" id="ARBA00012486"/>
    </source>
</evidence>
<gene>
    <name evidence="11" type="ORF">CEUTPL_LOCUS4828</name>
</gene>
<evidence type="ECO:0000256" key="8">
    <source>
        <dbReference type="ARBA" id="ARBA00077509"/>
    </source>
</evidence>
<dbReference type="InterPro" id="IPR016135">
    <property type="entry name" value="UBQ-conjugating_enzyme/RWD"/>
</dbReference>
<dbReference type="Pfam" id="PF00179">
    <property type="entry name" value="UQ_con"/>
    <property type="match status" value="1"/>
</dbReference>
<evidence type="ECO:0000259" key="10">
    <source>
        <dbReference type="PROSITE" id="PS50127"/>
    </source>
</evidence>
<dbReference type="OrthoDB" id="9978460at2759"/>
<dbReference type="EMBL" id="OU892278">
    <property type="protein sequence ID" value="CAG9764184.1"/>
    <property type="molecule type" value="Genomic_DNA"/>
</dbReference>
<keyword evidence="4" id="KW-0833">Ubl conjugation pathway</keyword>
<dbReference type="PROSITE" id="PS50127">
    <property type="entry name" value="UBC_2"/>
    <property type="match status" value="1"/>
</dbReference>
<reference evidence="11" key="1">
    <citation type="submission" date="2022-01" db="EMBL/GenBank/DDBJ databases">
        <authorList>
            <person name="King R."/>
        </authorList>
    </citation>
    <scope>NUCLEOTIDE SEQUENCE</scope>
</reference>
<evidence type="ECO:0000256" key="7">
    <source>
        <dbReference type="ARBA" id="ARBA00076317"/>
    </source>
</evidence>
<evidence type="ECO:0000313" key="12">
    <source>
        <dbReference type="Proteomes" id="UP001152799"/>
    </source>
</evidence>
<dbReference type="InterPro" id="IPR000608">
    <property type="entry name" value="UBC"/>
</dbReference>
<dbReference type="Gene3D" id="3.10.110.10">
    <property type="entry name" value="Ubiquitin Conjugating Enzyme"/>
    <property type="match status" value="1"/>
</dbReference>
<dbReference type="EC" id="2.3.2.23" evidence="1"/>
<dbReference type="GO" id="GO:0005524">
    <property type="term" value="F:ATP binding"/>
    <property type="evidence" value="ECO:0007669"/>
    <property type="project" value="UniProtKB-KW"/>
</dbReference>
<dbReference type="PANTHER" id="PTHR24067">
    <property type="entry name" value="UBIQUITIN-CONJUGATING ENZYME E2"/>
    <property type="match status" value="1"/>
</dbReference>
<sequence>MLRNSRMARELANLSDSDNKTISLVAKNDSLGELEAQITGPEGTPYENGVFKLEVLVPQNYPFEPPSIKFLTKIYHPNIDDSGRVCMDLVKMPPKGNWRPTIGLESLLISIRLLLESPNPDDPLMADIATEFKRNHSEYVRKAKEYTQKYAKCVS</sequence>
<dbReference type="GO" id="GO:0061631">
    <property type="term" value="F:ubiquitin conjugating enzyme activity"/>
    <property type="evidence" value="ECO:0007669"/>
    <property type="project" value="UniProtKB-EC"/>
</dbReference>
<keyword evidence="5" id="KW-0067">ATP-binding</keyword>
<keyword evidence="12" id="KW-1185">Reference proteome</keyword>
<feature type="domain" description="UBC core" evidence="10">
    <location>
        <begin position="2"/>
        <end position="152"/>
    </location>
</feature>
<evidence type="ECO:0000256" key="4">
    <source>
        <dbReference type="ARBA" id="ARBA00022786"/>
    </source>
</evidence>
<dbReference type="SUPFAM" id="SSF54495">
    <property type="entry name" value="UBC-like"/>
    <property type="match status" value="1"/>
</dbReference>
<evidence type="ECO:0000313" key="11">
    <source>
        <dbReference type="EMBL" id="CAG9764184.1"/>
    </source>
</evidence>
<dbReference type="InterPro" id="IPR050113">
    <property type="entry name" value="Ub_conjugating_enzyme"/>
</dbReference>
<dbReference type="SMART" id="SM00212">
    <property type="entry name" value="UBCc"/>
    <property type="match status" value="1"/>
</dbReference>
<accession>A0A9N9MG85</accession>
<dbReference type="AlphaFoldDB" id="A0A9N9MG85"/>
<protein>
    <recommendedName>
        <fullName evidence="6">Ubiquitin-conjugating enzyme E2 T</fullName>
        <ecNumber evidence="1">2.3.2.23</ecNumber>
    </recommendedName>
    <alternativeName>
        <fullName evidence="7">E2 ubiquitin-conjugating enzyme T</fullName>
    </alternativeName>
    <alternativeName>
        <fullName evidence="9">Ubiquitin carrier protein T</fullName>
    </alternativeName>
    <alternativeName>
        <fullName evidence="8">Ubiquitin-protein ligase T</fullName>
    </alternativeName>
</protein>
<keyword evidence="2" id="KW-0808">Transferase</keyword>
<proteinExistence type="predicted"/>
<name>A0A9N9MG85_9CUCU</name>
<organism evidence="11 12">
    <name type="scientific">Ceutorhynchus assimilis</name>
    <name type="common">cabbage seed weevil</name>
    <dbReference type="NCBI Taxonomy" id="467358"/>
    <lineage>
        <taxon>Eukaryota</taxon>
        <taxon>Metazoa</taxon>
        <taxon>Ecdysozoa</taxon>
        <taxon>Arthropoda</taxon>
        <taxon>Hexapoda</taxon>
        <taxon>Insecta</taxon>
        <taxon>Pterygota</taxon>
        <taxon>Neoptera</taxon>
        <taxon>Endopterygota</taxon>
        <taxon>Coleoptera</taxon>
        <taxon>Polyphaga</taxon>
        <taxon>Cucujiformia</taxon>
        <taxon>Curculionidae</taxon>
        <taxon>Ceutorhynchinae</taxon>
        <taxon>Ceutorhynchus</taxon>
    </lineage>
</organism>
<evidence type="ECO:0000256" key="3">
    <source>
        <dbReference type="ARBA" id="ARBA00022741"/>
    </source>
</evidence>
<evidence type="ECO:0000256" key="2">
    <source>
        <dbReference type="ARBA" id="ARBA00022679"/>
    </source>
</evidence>
<dbReference type="FunFam" id="3.10.110.10:FF:000041">
    <property type="entry name" value="Ubiquitin-conjugating enzyme E2 T"/>
    <property type="match status" value="1"/>
</dbReference>
<evidence type="ECO:0000256" key="5">
    <source>
        <dbReference type="ARBA" id="ARBA00022840"/>
    </source>
</evidence>
<evidence type="ECO:0000256" key="6">
    <source>
        <dbReference type="ARBA" id="ARBA00072440"/>
    </source>
</evidence>